<feature type="domain" description="YdhG-like" evidence="1">
    <location>
        <begin position="19"/>
        <end position="134"/>
    </location>
</feature>
<organism evidence="2 3">
    <name type="scientific">Seonamhaeicola maritimus</name>
    <dbReference type="NCBI Taxonomy" id="2591822"/>
    <lineage>
        <taxon>Bacteria</taxon>
        <taxon>Pseudomonadati</taxon>
        <taxon>Bacteroidota</taxon>
        <taxon>Flavobacteriia</taxon>
        <taxon>Flavobacteriales</taxon>
        <taxon>Flavobacteriaceae</taxon>
    </lineage>
</organism>
<dbReference type="OrthoDB" id="9813231at2"/>
<evidence type="ECO:0000313" key="2">
    <source>
        <dbReference type="EMBL" id="TXG36952.1"/>
    </source>
</evidence>
<dbReference type="Gene3D" id="3.90.1150.200">
    <property type="match status" value="1"/>
</dbReference>
<reference evidence="2 3" key="1">
    <citation type="submission" date="2019-08" db="EMBL/GenBank/DDBJ databases">
        <title>Seonamhaeicola sediminis sp. nov., isolated from marine sediment.</title>
        <authorList>
            <person name="Cao W.R."/>
        </authorList>
    </citation>
    <scope>NUCLEOTIDE SEQUENCE [LARGE SCALE GENOMIC DNA]</scope>
    <source>
        <strain evidence="2 3">1505</strain>
    </source>
</reference>
<proteinExistence type="predicted"/>
<sequence>MQSKATTPQQYLDELPEDRKEPILKLRQQILDNLPKGIEESMGYGMLGYAIPHSVYPDGYHCTPELPLPFMSLASQKNFIGVYSMVIYAKKEVYDWFTSEYAKRCKYKLDMGKSCIRLKRMDDIPYELIGELTAKVGTDEWIQIYEDAIKNGKK</sequence>
<dbReference type="SUPFAM" id="SSF159888">
    <property type="entry name" value="YdhG-like"/>
    <property type="match status" value="1"/>
</dbReference>
<comment type="caution">
    <text evidence="2">The sequence shown here is derived from an EMBL/GenBank/DDBJ whole genome shotgun (WGS) entry which is preliminary data.</text>
</comment>
<name>A0A5C7GHD8_9FLAO</name>
<dbReference type="AlphaFoldDB" id="A0A5C7GHD8"/>
<accession>A0A5C7GHD8</accession>
<dbReference type="Pfam" id="PF08818">
    <property type="entry name" value="DUF1801"/>
    <property type="match status" value="1"/>
</dbReference>
<dbReference type="Proteomes" id="UP000321080">
    <property type="component" value="Unassembled WGS sequence"/>
</dbReference>
<dbReference type="RefSeq" id="WP_147767994.1">
    <property type="nucleotide sequence ID" value="NZ_VRKQ01000010.1"/>
</dbReference>
<dbReference type="InterPro" id="IPR014922">
    <property type="entry name" value="YdhG-like"/>
</dbReference>
<evidence type="ECO:0000259" key="1">
    <source>
        <dbReference type="Pfam" id="PF08818"/>
    </source>
</evidence>
<keyword evidence="3" id="KW-1185">Reference proteome</keyword>
<protein>
    <submittedName>
        <fullName evidence="2">DUF1801 domain-containing protein</fullName>
    </submittedName>
</protein>
<gene>
    <name evidence="2" type="ORF">FUA22_10285</name>
</gene>
<evidence type="ECO:0000313" key="3">
    <source>
        <dbReference type="Proteomes" id="UP000321080"/>
    </source>
</evidence>
<dbReference type="EMBL" id="VRKQ01000010">
    <property type="protein sequence ID" value="TXG36952.1"/>
    <property type="molecule type" value="Genomic_DNA"/>
</dbReference>